<keyword evidence="8" id="KW-0479">Metal-binding</keyword>
<evidence type="ECO:0000256" key="1">
    <source>
        <dbReference type="ARBA" id="ARBA00000424"/>
    </source>
</evidence>
<dbReference type="InterPro" id="IPR013661">
    <property type="entry name" value="Peptidase_M9_N_dom"/>
</dbReference>
<dbReference type="InterPro" id="IPR007280">
    <property type="entry name" value="Peptidase_C_arc/bac"/>
</dbReference>
<dbReference type="Pfam" id="PF18911">
    <property type="entry name" value="PKD_4"/>
    <property type="match status" value="2"/>
</dbReference>
<keyword evidence="12" id="KW-0106">Calcium</keyword>
<evidence type="ECO:0000256" key="8">
    <source>
        <dbReference type="ARBA" id="ARBA00022723"/>
    </source>
</evidence>
<dbReference type="PROSITE" id="PS50093">
    <property type="entry name" value="PKD"/>
    <property type="match status" value="2"/>
</dbReference>
<keyword evidence="15" id="KW-0865">Zymogen</keyword>
<comment type="cofactor">
    <cofactor evidence="3">
        <name>Zn(2+)</name>
        <dbReference type="ChEBI" id="CHEBI:29105"/>
    </cofactor>
</comment>
<dbReference type="InterPro" id="IPR041379">
    <property type="entry name" value="ColG_subdomain"/>
</dbReference>
<dbReference type="EC" id="3.4.24.3" evidence="5"/>
<evidence type="ECO:0000256" key="4">
    <source>
        <dbReference type="ARBA" id="ARBA00004613"/>
    </source>
</evidence>
<comment type="similarity">
    <text evidence="16">Belongs to the peptidase M9B family. Collagenase subfamily.</text>
</comment>
<keyword evidence="14" id="KW-0482">Metalloprotease</keyword>
<sequence length="1040" mass="119128">MKYGKKIKNKSLKKQTAISIGLSSIFLFNSILPVYAINNSSVRSNIYSKSSQVKVSESKKSNKSNKRYTLRELNQMNSYDLIDVLVKTDHRDITDLFNYSHDAYEFFRNKNRTQMLLKEIEKRGREYTENDAKGITTLIEVVRAGYYLAFYNKDLKKEIYDRNNRLNVIPAILSIENNKNFKLGTEIQDDIVAGVGNFLWNTASNSEVINKLTPIVKDFYQNRDRYCGKYTKDNAIHAILGGSCYDIEMYLRDTKKKPEETEWYGRINPFIEEVQKLALMGNLNDKNSLAIENAIYGISLLGKLHNNSKLGIETLTKSMNIYSYLGIPYLQAVDKIKRDYNGINSEGKKIDLEKIKHEGRKKYCPKTYTFDNGKMIIKAGDKVEEDKIKRLYWASKEVNAQFFRAMGIDKPLEKENPDEVLTMVIYNSPKEYSANNVLYGYATDNGGMYIEQTGTFFTFERKTYESIYTLEELFRHEYTHYLQGRYAIPGMWGATELYKNSRLTWYEEGGAELFAGSTRTDGILPRQTIIKNIHNTDKGGRYTVNDVLNSAYGNFEFYNYACVFIDLLHRKQTDSFYKLNEYIKNNDVRGYDNFINNLKSDSNLNRCYQEYMQELIDKYDTLTVPLVSDDYLIRHAYKNPKEIYSEISSLAGLKDIKTEIDKSEYFDTFTLRGKFEGKNSKGKAQDFKDMNEIANGFLKELDKKTWTGYKTVTCYFTNYKVDSNNRVTYDLVFHGYLPREGDSQNALPYAKVNGPYIGIQTDNIKFSSEGSRDVDGKIVKYEWDFGDGSKSSEANPRHIYKEVGEYTIKLKVTDNKGESSTAVSTVNIKDISENNLPIVKIGGPYQGFNNQKIGFYSNGTRDEDGEIKSYEWDFGDGSKSDEANPIHVYKEPGNYTVTLKVTDNLGGQSVATTKAKILKMVYPINKEKEPNNSIELANGPILPGVAVQANLDAEDPQDYFYFDVFTPGEVNIKLTRGSGAGATWVVFDENRNEVAYGSDDGREIKGTFNANKEGRYYISVYTFDGNKLPYKLEVEGSVGR</sequence>
<evidence type="ECO:0000256" key="15">
    <source>
        <dbReference type="ARBA" id="ARBA00023145"/>
    </source>
</evidence>
<dbReference type="Gene3D" id="2.60.120.380">
    <property type="match status" value="1"/>
</dbReference>
<evidence type="ECO:0000256" key="12">
    <source>
        <dbReference type="ARBA" id="ARBA00022837"/>
    </source>
</evidence>
<dbReference type="RefSeq" id="WP_307355662.1">
    <property type="nucleotide sequence ID" value="NZ_BAAACJ010000005.1"/>
</dbReference>
<evidence type="ECO:0000256" key="7">
    <source>
        <dbReference type="ARBA" id="ARBA00022670"/>
    </source>
</evidence>
<evidence type="ECO:0000256" key="11">
    <source>
        <dbReference type="ARBA" id="ARBA00022833"/>
    </source>
</evidence>
<dbReference type="InterPro" id="IPR002126">
    <property type="entry name" value="Cadherin-like_dom"/>
</dbReference>
<dbReference type="InterPro" id="IPR002169">
    <property type="entry name" value="Peptidase_M9A/M9B"/>
</dbReference>
<evidence type="ECO:0000256" key="6">
    <source>
        <dbReference type="ARBA" id="ARBA00022525"/>
    </source>
</evidence>
<evidence type="ECO:0000256" key="10">
    <source>
        <dbReference type="ARBA" id="ARBA00022801"/>
    </source>
</evidence>
<dbReference type="Gene3D" id="2.60.40.10">
    <property type="entry name" value="Immunoglobulins"/>
    <property type="match status" value="2"/>
</dbReference>
<protein>
    <recommendedName>
        <fullName evidence="5">microbial collagenase</fullName>
        <ecNumber evidence="5">3.4.24.3</ecNumber>
    </recommendedName>
    <alternativeName>
        <fullName evidence="17">Microbial collagenase</fullName>
    </alternativeName>
</protein>
<dbReference type="PANTHER" id="PTHR13062">
    <property type="entry name" value="COLLAGENASE"/>
    <property type="match status" value="1"/>
</dbReference>
<name>A0ABU0JRI1_HATLI</name>
<dbReference type="Proteomes" id="UP001224418">
    <property type="component" value="Unassembled WGS sequence"/>
</dbReference>
<feature type="domain" description="Cadherin" evidence="19">
    <location>
        <begin position="797"/>
        <end position="839"/>
    </location>
</feature>
<evidence type="ECO:0000256" key="17">
    <source>
        <dbReference type="ARBA" id="ARBA00034362"/>
    </source>
</evidence>
<dbReference type="EMBL" id="JAUSWN010000010">
    <property type="protein sequence ID" value="MDQ0479669.1"/>
    <property type="molecule type" value="Genomic_DNA"/>
</dbReference>
<comment type="caution">
    <text evidence="20">The sequence shown here is derived from an EMBL/GenBank/DDBJ whole genome shotgun (WGS) entry which is preliminary data.</text>
</comment>
<comment type="catalytic activity">
    <reaction evidence="1">
        <text>Digestion of native collagen in the triple helical region at Xaa-|-Gly bonds. With synthetic peptides, a preference is shown for Gly at P3 and P1', Pro and Ala at P2 and P2', and hydroxyproline, Ala or Arg at P3'.</text>
        <dbReference type="EC" id="3.4.24.3"/>
    </reaction>
</comment>
<accession>A0ABU0JRI1</accession>
<dbReference type="Pfam" id="PF01752">
    <property type="entry name" value="Peptidase_M9"/>
    <property type="match status" value="1"/>
</dbReference>
<dbReference type="Pfam" id="PF04151">
    <property type="entry name" value="PPC"/>
    <property type="match status" value="1"/>
</dbReference>
<evidence type="ECO:0000256" key="13">
    <source>
        <dbReference type="ARBA" id="ARBA00023026"/>
    </source>
</evidence>
<feature type="domain" description="PKD" evidence="18">
    <location>
        <begin position="747"/>
        <end position="828"/>
    </location>
</feature>
<keyword evidence="13" id="KW-0843">Virulence</keyword>
<reference evidence="20 21" key="1">
    <citation type="submission" date="2023-07" db="EMBL/GenBank/DDBJ databases">
        <title>Genomic Encyclopedia of Type Strains, Phase IV (KMG-IV): sequencing the most valuable type-strain genomes for metagenomic binning, comparative biology and taxonomic classification.</title>
        <authorList>
            <person name="Goeker M."/>
        </authorList>
    </citation>
    <scope>NUCLEOTIDE SEQUENCE [LARGE SCALE GENOMIC DNA]</scope>
    <source>
        <strain evidence="20 21">DSM 1400</strain>
    </source>
</reference>
<dbReference type="SUPFAM" id="SSF49299">
    <property type="entry name" value="PKD domain"/>
    <property type="match status" value="2"/>
</dbReference>
<dbReference type="GO" id="GO:0004222">
    <property type="term" value="F:metalloendopeptidase activity"/>
    <property type="evidence" value="ECO:0007669"/>
    <property type="project" value="UniProtKB-EC"/>
</dbReference>
<evidence type="ECO:0000256" key="9">
    <source>
        <dbReference type="ARBA" id="ARBA00022729"/>
    </source>
</evidence>
<keyword evidence="6" id="KW-0964">Secreted</keyword>
<dbReference type="PROSITE" id="PS50268">
    <property type="entry name" value="CADHERIN_2"/>
    <property type="match status" value="1"/>
</dbReference>
<dbReference type="SUPFAM" id="SSF89260">
    <property type="entry name" value="Collagen-binding domain"/>
    <property type="match status" value="1"/>
</dbReference>
<dbReference type="Pfam" id="PF08453">
    <property type="entry name" value="Peptidase_M9_N"/>
    <property type="match status" value="1"/>
</dbReference>
<dbReference type="Gene3D" id="1.10.390.20">
    <property type="match status" value="1"/>
</dbReference>
<keyword evidence="11" id="KW-0862">Zinc</keyword>
<comment type="subcellular location">
    <subcellularLocation>
        <location evidence="4">Secreted</location>
    </subcellularLocation>
</comment>
<keyword evidence="7" id="KW-0645">Protease</keyword>
<keyword evidence="9" id="KW-0732">Signal</keyword>
<evidence type="ECO:0000256" key="14">
    <source>
        <dbReference type="ARBA" id="ARBA00023049"/>
    </source>
</evidence>
<dbReference type="InterPro" id="IPR000601">
    <property type="entry name" value="PKD_dom"/>
</dbReference>
<evidence type="ECO:0000313" key="21">
    <source>
        <dbReference type="Proteomes" id="UP001224418"/>
    </source>
</evidence>
<dbReference type="InterPro" id="IPR013783">
    <property type="entry name" value="Ig-like_fold"/>
</dbReference>
<evidence type="ECO:0000313" key="20">
    <source>
        <dbReference type="EMBL" id="MDQ0479669.1"/>
    </source>
</evidence>
<feature type="domain" description="PKD" evidence="18">
    <location>
        <begin position="836"/>
        <end position="917"/>
    </location>
</feature>
<dbReference type="SMART" id="SM00089">
    <property type="entry name" value="PKD"/>
    <property type="match status" value="2"/>
</dbReference>
<dbReference type="Gene3D" id="3.40.30.160">
    <property type="entry name" value="Collagenase ColT, N-terminal domain"/>
    <property type="match status" value="1"/>
</dbReference>
<evidence type="ECO:0000256" key="2">
    <source>
        <dbReference type="ARBA" id="ARBA00001913"/>
    </source>
</evidence>
<keyword evidence="10 20" id="KW-0378">Hydrolase</keyword>
<dbReference type="InterPro" id="IPR022409">
    <property type="entry name" value="PKD/Chitinase_dom"/>
</dbReference>
<evidence type="ECO:0000259" key="19">
    <source>
        <dbReference type="PROSITE" id="PS50268"/>
    </source>
</evidence>
<dbReference type="InterPro" id="IPR035986">
    <property type="entry name" value="PKD_dom_sf"/>
</dbReference>
<gene>
    <name evidence="20" type="ORF">QOZ93_001410</name>
</gene>
<dbReference type="PANTHER" id="PTHR13062:SF9">
    <property type="entry name" value="MICROBIAL COLLAGENASE"/>
    <property type="match status" value="1"/>
</dbReference>
<organism evidence="20 21">
    <name type="scientific">Hathewaya limosa</name>
    <name type="common">Clostridium limosum</name>
    <dbReference type="NCBI Taxonomy" id="1536"/>
    <lineage>
        <taxon>Bacteria</taxon>
        <taxon>Bacillati</taxon>
        <taxon>Bacillota</taxon>
        <taxon>Clostridia</taxon>
        <taxon>Eubacteriales</taxon>
        <taxon>Clostridiaceae</taxon>
        <taxon>Hathewaya</taxon>
    </lineage>
</organism>
<dbReference type="PRINTS" id="PR00931">
    <property type="entry name" value="MICOLLPTASE"/>
</dbReference>
<evidence type="ECO:0000256" key="3">
    <source>
        <dbReference type="ARBA" id="ARBA00001947"/>
    </source>
</evidence>
<dbReference type="Pfam" id="PF18496">
    <property type="entry name" value="ColG_sub"/>
    <property type="match status" value="1"/>
</dbReference>
<dbReference type="Gene3D" id="3.30.980.50">
    <property type="match status" value="1"/>
</dbReference>
<evidence type="ECO:0000259" key="18">
    <source>
        <dbReference type="PROSITE" id="PS50093"/>
    </source>
</evidence>
<evidence type="ECO:0000256" key="16">
    <source>
        <dbReference type="ARBA" id="ARBA00034318"/>
    </source>
</evidence>
<proteinExistence type="inferred from homology"/>
<comment type="cofactor">
    <cofactor evidence="2">
        <name>Ca(2+)</name>
        <dbReference type="ChEBI" id="CHEBI:29108"/>
    </cofactor>
</comment>
<dbReference type="CDD" id="cd00146">
    <property type="entry name" value="PKD"/>
    <property type="match status" value="2"/>
</dbReference>
<evidence type="ECO:0000256" key="5">
    <source>
        <dbReference type="ARBA" id="ARBA00012653"/>
    </source>
</evidence>
<keyword evidence="21" id="KW-1185">Reference proteome</keyword>